<proteinExistence type="predicted"/>
<dbReference type="NCBIfam" id="NF007031">
    <property type="entry name" value="PRK09496.1-2"/>
    <property type="match status" value="1"/>
</dbReference>
<keyword evidence="10" id="KW-1185">Reference proteome</keyword>
<dbReference type="PANTHER" id="PTHR43833:SF5">
    <property type="entry name" value="TRK SYSTEM POTASSIUM UPTAKE PROTEIN TRKA"/>
    <property type="match status" value="1"/>
</dbReference>
<feature type="domain" description="RCK C-terminal" evidence="8">
    <location>
        <begin position="367"/>
        <end position="454"/>
    </location>
</feature>
<evidence type="ECO:0000256" key="6">
    <source>
        <dbReference type="ARBA" id="ARBA00023065"/>
    </source>
</evidence>
<keyword evidence="5" id="KW-0520">NAD</keyword>
<dbReference type="Pfam" id="PF02080">
    <property type="entry name" value="TrkA_C"/>
    <property type="match status" value="2"/>
</dbReference>
<dbReference type="STRING" id="92487.SAMN02745130_00266"/>
<dbReference type="FunFam" id="3.40.50.720:FF:000042">
    <property type="entry name" value="Trk system potassium transporter TrkA"/>
    <property type="match status" value="1"/>
</dbReference>
<dbReference type="AlphaFoldDB" id="A0A1T4VTN3"/>
<dbReference type="Gene3D" id="3.30.70.1450">
    <property type="entry name" value="Regulator of K+ conductance, C-terminal domain"/>
    <property type="match status" value="2"/>
</dbReference>
<dbReference type="NCBIfam" id="NF007032">
    <property type="entry name" value="PRK09496.1-4"/>
    <property type="match status" value="1"/>
</dbReference>
<dbReference type="GO" id="GO:0015079">
    <property type="term" value="F:potassium ion transmembrane transporter activity"/>
    <property type="evidence" value="ECO:0007669"/>
    <property type="project" value="InterPro"/>
</dbReference>
<feature type="domain" description="RCK N-terminal" evidence="7">
    <location>
        <begin position="231"/>
        <end position="347"/>
    </location>
</feature>
<dbReference type="InterPro" id="IPR036721">
    <property type="entry name" value="RCK_C_sf"/>
</dbReference>
<gene>
    <name evidence="9" type="ORF">SAMN02745130_00266</name>
</gene>
<dbReference type="InterPro" id="IPR003148">
    <property type="entry name" value="RCK_N"/>
</dbReference>
<dbReference type="NCBIfam" id="NF007039">
    <property type="entry name" value="PRK09496.3-2"/>
    <property type="match status" value="1"/>
</dbReference>
<dbReference type="SUPFAM" id="SSF116726">
    <property type="entry name" value="TrkA C-terminal domain-like"/>
    <property type="match status" value="2"/>
</dbReference>
<keyword evidence="4" id="KW-0630">Potassium</keyword>
<dbReference type="Gene3D" id="3.40.50.720">
    <property type="entry name" value="NAD(P)-binding Rossmann-like Domain"/>
    <property type="match status" value="2"/>
</dbReference>
<sequence>MKIMILGAGQVGRSVAEALAHEDNDITIVDTDASALRNLREKLDVRVEIGQASYPRVLERAGIEDADMVIAVTNSDEINMIACYVAFTLYRTPTKIARIRSSHYLDHPRLFSSEALPIDVLISPEQLVTEYIFRLISHPGASQVLNFAGGKVQLVGVNAVAGGALIGHRLSEMYDHMPGVKARVVAVFRHDKPVPINRETVVEVDDEVFFIAHPKHIRALISEVRRLDKPYKRIMIAGGGNIGNRLARQLEDARYQVKIVERNPERASKLAERLDKTLVLEGDAADENLLIEESIENIDVFIAVTNDDEANILSSMLAKRLGARRVMSLINRMSYTALVESSIDLAISPHQITIGALLTHIRRGDIVAVHSLRRGAAEAIEVIAHGDKKTSRVVGRRVSEVKLPPSTIIGALVRDEEVLIMNEGDDVLIEPDDHVIMFLTDKRYIPAVEKLFQVGIHFF</sequence>
<dbReference type="PROSITE" id="PS51202">
    <property type="entry name" value="RCK_C"/>
    <property type="match status" value="2"/>
</dbReference>
<evidence type="ECO:0000259" key="8">
    <source>
        <dbReference type="PROSITE" id="PS51202"/>
    </source>
</evidence>
<dbReference type="PRINTS" id="PR00335">
    <property type="entry name" value="KUPTAKETRKA"/>
</dbReference>
<dbReference type="InterPro" id="IPR006036">
    <property type="entry name" value="K_uptake_TrkA"/>
</dbReference>
<dbReference type="PROSITE" id="PS51201">
    <property type="entry name" value="RCK_N"/>
    <property type="match status" value="2"/>
</dbReference>
<dbReference type="Proteomes" id="UP000190460">
    <property type="component" value="Unassembled WGS sequence"/>
</dbReference>
<evidence type="ECO:0000313" key="10">
    <source>
        <dbReference type="Proteomes" id="UP000190460"/>
    </source>
</evidence>
<dbReference type="RefSeq" id="WP_078920771.1">
    <property type="nucleotide sequence ID" value="NZ_FUYB01000001.1"/>
</dbReference>
<dbReference type="InterPro" id="IPR036291">
    <property type="entry name" value="NAD(P)-bd_dom_sf"/>
</dbReference>
<evidence type="ECO:0000256" key="2">
    <source>
        <dbReference type="ARBA" id="ARBA00022448"/>
    </source>
</evidence>
<evidence type="ECO:0000256" key="1">
    <source>
        <dbReference type="ARBA" id="ARBA00017378"/>
    </source>
</evidence>
<dbReference type="EMBL" id="FUYB01000001">
    <property type="protein sequence ID" value="SKA68326.1"/>
    <property type="molecule type" value="Genomic_DNA"/>
</dbReference>
<keyword evidence="2" id="KW-0813">Transport</keyword>
<dbReference type="GO" id="GO:0005886">
    <property type="term" value="C:plasma membrane"/>
    <property type="evidence" value="ECO:0007669"/>
    <property type="project" value="InterPro"/>
</dbReference>
<keyword evidence="3" id="KW-0633">Potassium transport</keyword>
<feature type="domain" description="RCK C-terminal" evidence="8">
    <location>
        <begin position="142"/>
        <end position="226"/>
    </location>
</feature>
<name>A0A1T4VTN3_9GAMM</name>
<dbReference type="Pfam" id="PF02254">
    <property type="entry name" value="TrkA_N"/>
    <property type="match status" value="2"/>
</dbReference>
<evidence type="ECO:0000256" key="5">
    <source>
        <dbReference type="ARBA" id="ARBA00023027"/>
    </source>
</evidence>
<dbReference type="InterPro" id="IPR006037">
    <property type="entry name" value="RCK_C"/>
</dbReference>
<dbReference type="NCBIfam" id="NF007030">
    <property type="entry name" value="PRK09496.1-1"/>
    <property type="match status" value="1"/>
</dbReference>
<evidence type="ECO:0000259" key="7">
    <source>
        <dbReference type="PROSITE" id="PS51201"/>
    </source>
</evidence>
<dbReference type="OrthoDB" id="9775180at2"/>
<feature type="domain" description="RCK N-terminal" evidence="7">
    <location>
        <begin position="1"/>
        <end position="122"/>
    </location>
</feature>
<evidence type="ECO:0000256" key="4">
    <source>
        <dbReference type="ARBA" id="ARBA00022958"/>
    </source>
</evidence>
<evidence type="ECO:0000256" key="3">
    <source>
        <dbReference type="ARBA" id="ARBA00022538"/>
    </source>
</evidence>
<reference evidence="10" key="1">
    <citation type="submission" date="2017-02" db="EMBL/GenBank/DDBJ databases">
        <authorList>
            <person name="Varghese N."/>
            <person name="Submissions S."/>
        </authorList>
    </citation>
    <scope>NUCLEOTIDE SEQUENCE [LARGE SCALE GENOMIC DNA]</scope>
    <source>
        <strain evidence="10">ATCC 49788</strain>
    </source>
</reference>
<evidence type="ECO:0000313" key="9">
    <source>
        <dbReference type="EMBL" id="SKA68326.1"/>
    </source>
</evidence>
<organism evidence="9 10">
    <name type="scientific">Thiothrix eikelboomii</name>
    <dbReference type="NCBI Taxonomy" id="92487"/>
    <lineage>
        <taxon>Bacteria</taxon>
        <taxon>Pseudomonadati</taxon>
        <taxon>Pseudomonadota</taxon>
        <taxon>Gammaproteobacteria</taxon>
        <taxon>Thiotrichales</taxon>
        <taxon>Thiotrichaceae</taxon>
        <taxon>Thiothrix</taxon>
    </lineage>
</organism>
<accession>A0A1T4VTN3</accession>
<dbReference type="SUPFAM" id="SSF51735">
    <property type="entry name" value="NAD(P)-binding Rossmann-fold domains"/>
    <property type="match status" value="2"/>
</dbReference>
<protein>
    <recommendedName>
        <fullName evidence="1">Trk system potassium uptake protein TrkA</fullName>
    </recommendedName>
</protein>
<dbReference type="PANTHER" id="PTHR43833">
    <property type="entry name" value="POTASSIUM CHANNEL PROTEIN 2-RELATED-RELATED"/>
    <property type="match status" value="1"/>
</dbReference>
<dbReference type="InterPro" id="IPR050721">
    <property type="entry name" value="Trk_Ktr_HKT_K-transport"/>
</dbReference>
<keyword evidence="6" id="KW-0406">Ion transport</keyword>